<keyword evidence="3" id="KW-1185">Reference proteome</keyword>
<name>A0A2T3ZQR6_TRIA4</name>
<sequence length="65" mass="6935">MPGPVVCWALGDALTTAASVDHQKPPVTLHATQATRISTFAEGSIKRASEPAPWPPRQTKPWDSA</sequence>
<dbReference type="AlphaFoldDB" id="A0A2T3ZQR6"/>
<organism evidence="2 3">
    <name type="scientific">Trichoderma asperellum (strain ATCC 204424 / CBS 433.97 / NBRC 101777)</name>
    <dbReference type="NCBI Taxonomy" id="1042311"/>
    <lineage>
        <taxon>Eukaryota</taxon>
        <taxon>Fungi</taxon>
        <taxon>Dikarya</taxon>
        <taxon>Ascomycota</taxon>
        <taxon>Pezizomycotina</taxon>
        <taxon>Sordariomycetes</taxon>
        <taxon>Hypocreomycetidae</taxon>
        <taxon>Hypocreales</taxon>
        <taxon>Hypocreaceae</taxon>
        <taxon>Trichoderma</taxon>
    </lineage>
</organism>
<dbReference type="EMBL" id="KZ679256">
    <property type="protein sequence ID" value="PTB47146.1"/>
    <property type="molecule type" value="Genomic_DNA"/>
</dbReference>
<proteinExistence type="predicted"/>
<protein>
    <submittedName>
        <fullName evidence="2">Uncharacterized protein</fullName>
    </submittedName>
</protein>
<reference evidence="2 3" key="1">
    <citation type="submission" date="2016-07" db="EMBL/GenBank/DDBJ databases">
        <title>Multiple horizontal gene transfer events from other fungi enriched the ability of initially mycotrophic Trichoderma (Ascomycota) to feed on dead plant biomass.</title>
        <authorList>
            <consortium name="DOE Joint Genome Institute"/>
            <person name="Aerts A."/>
            <person name="Atanasova L."/>
            <person name="Chenthamara K."/>
            <person name="Zhang J."/>
            <person name="Grujic M."/>
            <person name="Henrissat B."/>
            <person name="Kuo A."/>
            <person name="Salamov A."/>
            <person name="Lipzen A."/>
            <person name="Labutti K."/>
            <person name="Barry K."/>
            <person name="Miao Y."/>
            <person name="Rahimi M.J."/>
            <person name="Shen Q."/>
            <person name="Grigoriev I.V."/>
            <person name="Kubicek C.P."/>
            <person name="Druzhinina I.S."/>
        </authorList>
    </citation>
    <scope>NUCLEOTIDE SEQUENCE [LARGE SCALE GENOMIC DNA]</scope>
    <source>
        <strain evidence="2 3">CBS 433.97</strain>
    </source>
</reference>
<evidence type="ECO:0000313" key="3">
    <source>
        <dbReference type="Proteomes" id="UP000240493"/>
    </source>
</evidence>
<accession>A0A2T3ZQR6</accession>
<dbReference type="Proteomes" id="UP000240493">
    <property type="component" value="Unassembled WGS sequence"/>
</dbReference>
<gene>
    <name evidence="2" type="ORF">M441DRAFT_53821</name>
</gene>
<feature type="region of interest" description="Disordered" evidence="1">
    <location>
        <begin position="41"/>
        <end position="65"/>
    </location>
</feature>
<evidence type="ECO:0000313" key="2">
    <source>
        <dbReference type="EMBL" id="PTB47146.1"/>
    </source>
</evidence>
<evidence type="ECO:0000256" key="1">
    <source>
        <dbReference type="SAM" id="MobiDB-lite"/>
    </source>
</evidence>